<evidence type="ECO:0000256" key="1">
    <source>
        <dbReference type="ARBA" id="ARBA00038158"/>
    </source>
</evidence>
<evidence type="ECO:0000313" key="2">
    <source>
        <dbReference type="EMBL" id="KAK0384158.1"/>
    </source>
</evidence>
<dbReference type="AlphaFoldDB" id="A0AA39GBA6"/>
<evidence type="ECO:0000313" key="3">
    <source>
        <dbReference type="Proteomes" id="UP001175261"/>
    </source>
</evidence>
<dbReference type="EMBL" id="JAPDFR010000008">
    <property type="protein sequence ID" value="KAK0384158.1"/>
    <property type="molecule type" value="Genomic_DNA"/>
</dbReference>
<dbReference type="PANTHER" id="PTHR43591:SF24">
    <property type="entry name" value="2-METHOXY-6-POLYPRENYL-1,4-BENZOQUINOL METHYLASE, MITOCHONDRIAL"/>
    <property type="match status" value="1"/>
</dbReference>
<dbReference type="Proteomes" id="UP001175261">
    <property type="component" value="Unassembled WGS sequence"/>
</dbReference>
<dbReference type="CDD" id="cd02440">
    <property type="entry name" value="AdoMet_MTases"/>
    <property type="match status" value="1"/>
</dbReference>
<sequence>MADDTDRCSISLQSFSSVLVLTPKTSIHGDQSTDEFELIAHSDIEVDDDQGEEGYDGESNSTSSASVSLSIYAHEFEHCRRYHSYKSGRYPLPNDSLEQRREETLHYLMLEMSEGHVYLSETGDWPQKILDIGTGVGSWAIDVADLYPGASVVGTDLSPIQPNWLPPNLRMFVEDCEGEWLHGSKYDLIHMREVIGTIRDVPNMLEKIHSNLAPGGWVEFQDIEPSIFYNEEATKPKDDPLSHFFHIATRGMQEYGLTSYPVLPSTLPPLLSQTGFTNIKVVTKKIPISPWARDPNLVAPGVLAKEWVGETIDAMMAKPLEAFGCDLKTRKAMATSAKQSLELDGVNRYLKVNFVLAQREIQAPVVMSDSESYMSLGP</sequence>
<keyword evidence="3" id="KW-1185">Reference proteome</keyword>
<dbReference type="Gene3D" id="3.40.50.150">
    <property type="entry name" value="Vaccinia Virus protein VP39"/>
    <property type="match status" value="1"/>
</dbReference>
<dbReference type="GO" id="GO:0008168">
    <property type="term" value="F:methyltransferase activity"/>
    <property type="evidence" value="ECO:0007669"/>
    <property type="project" value="TreeGrafter"/>
</dbReference>
<comment type="similarity">
    <text evidence="1">Belongs to the methyltransferase superfamily. LaeA methyltransferase family.</text>
</comment>
<protein>
    <submittedName>
        <fullName evidence="2">Uncharacterized protein</fullName>
    </submittedName>
</protein>
<dbReference type="Pfam" id="PF13489">
    <property type="entry name" value="Methyltransf_23"/>
    <property type="match status" value="1"/>
</dbReference>
<dbReference type="PANTHER" id="PTHR43591">
    <property type="entry name" value="METHYLTRANSFERASE"/>
    <property type="match status" value="1"/>
</dbReference>
<comment type="caution">
    <text evidence="2">The sequence shown here is derived from an EMBL/GenBank/DDBJ whole genome shotgun (WGS) entry which is preliminary data.</text>
</comment>
<accession>A0AA39GBA6</accession>
<dbReference type="InterPro" id="IPR029063">
    <property type="entry name" value="SAM-dependent_MTases_sf"/>
</dbReference>
<dbReference type="SUPFAM" id="SSF53335">
    <property type="entry name" value="S-adenosyl-L-methionine-dependent methyltransferases"/>
    <property type="match status" value="1"/>
</dbReference>
<gene>
    <name evidence="2" type="ORF">NLU13_8247</name>
</gene>
<reference evidence="2" key="1">
    <citation type="submission" date="2022-10" db="EMBL/GenBank/DDBJ databases">
        <title>Determination and structural analysis of whole genome sequence of Sarocladium strictum F4-1.</title>
        <authorList>
            <person name="Hu L."/>
            <person name="Jiang Y."/>
        </authorList>
    </citation>
    <scope>NUCLEOTIDE SEQUENCE</scope>
    <source>
        <strain evidence="2">F4-1</strain>
    </source>
</reference>
<proteinExistence type="inferred from homology"/>
<organism evidence="2 3">
    <name type="scientific">Sarocladium strictum</name>
    <name type="common">Black bundle disease fungus</name>
    <name type="synonym">Acremonium strictum</name>
    <dbReference type="NCBI Taxonomy" id="5046"/>
    <lineage>
        <taxon>Eukaryota</taxon>
        <taxon>Fungi</taxon>
        <taxon>Dikarya</taxon>
        <taxon>Ascomycota</taxon>
        <taxon>Pezizomycotina</taxon>
        <taxon>Sordariomycetes</taxon>
        <taxon>Hypocreomycetidae</taxon>
        <taxon>Hypocreales</taxon>
        <taxon>Sarocladiaceae</taxon>
        <taxon>Sarocladium</taxon>
    </lineage>
</organism>
<name>A0AA39GBA6_SARSR</name>